<sequence length="132" mass="14686">MDRLVIETILADTTEVALVDTQSSIPCICLKFDDANMEQVKHAFVALRKVTAQKDVSLVICETLVNGIYDIEIVTEALDEPVRICNKVVEQQTLKGIREIMDQHPELILAVSGAEADTELRINTATYKAQEL</sequence>
<dbReference type="AlphaFoldDB" id="A0A916UEV1"/>
<name>A0A916UEV1_9SPHI</name>
<comment type="caution">
    <text evidence="1">The sequence shown here is derived from an EMBL/GenBank/DDBJ whole genome shotgun (WGS) entry which is preliminary data.</text>
</comment>
<organism evidence="1 2">
    <name type="scientific">Pedobacter quisquiliarum</name>
    <dbReference type="NCBI Taxonomy" id="1834438"/>
    <lineage>
        <taxon>Bacteria</taxon>
        <taxon>Pseudomonadati</taxon>
        <taxon>Bacteroidota</taxon>
        <taxon>Sphingobacteriia</taxon>
        <taxon>Sphingobacteriales</taxon>
        <taxon>Sphingobacteriaceae</taxon>
        <taxon>Pedobacter</taxon>
    </lineage>
</organism>
<dbReference type="Proteomes" id="UP000651668">
    <property type="component" value="Unassembled WGS sequence"/>
</dbReference>
<accession>A0A916UEV1</accession>
<evidence type="ECO:0000313" key="1">
    <source>
        <dbReference type="EMBL" id="GGC70757.1"/>
    </source>
</evidence>
<reference evidence="1" key="1">
    <citation type="journal article" date="2014" name="Int. J. Syst. Evol. Microbiol.">
        <title>Complete genome sequence of Corynebacterium casei LMG S-19264T (=DSM 44701T), isolated from a smear-ripened cheese.</title>
        <authorList>
            <consortium name="US DOE Joint Genome Institute (JGI-PGF)"/>
            <person name="Walter F."/>
            <person name="Albersmeier A."/>
            <person name="Kalinowski J."/>
            <person name="Ruckert C."/>
        </authorList>
    </citation>
    <scope>NUCLEOTIDE SEQUENCE</scope>
    <source>
        <strain evidence="1">CGMCC 1.15343</strain>
    </source>
</reference>
<proteinExistence type="predicted"/>
<dbReference type="RefSeq" id="WP_188627277.1">
    <property type="nucleotide sequence ID" value="NZ_BMIL01000008.1"/>
</dbReference>
<gene>
    <name evidence="1" type="ORF">GCM10011387_25250</name>
</gene>
<keyword evidence="2" id="KW-1185">Reference proteome</keyword>
<protein>
    <submittedName>
        <fullName evidence="1">Uncharacterized protein</fullName>
    </submittedName>
</protein>
<reference evidence="1" key="2">
    <citation type="submission" date="2020-09" db="EMBL/GenBank/DDBJ databases">
        <authorList>
            <person name="Sun Q."/>
            <person name="Zhou Y."/>
        </authorList>
    </citation>
    <scope>NUCLEOTIDE SEQUENCE</scope>
    <source>
        <strain evidence="1">CGMCC 1.15343</strain>
    </source>
</reference>
<evidence type="ECO:0000313" key="2">
    <source>
        <dbReference type="Proteomes" id="UP000651668"/>
    </source>
</evidence>
<dbReference type="EMBL" id="BMIL01000008">
    <property type="protein sequence ID" value="GGC70757.1"/>
    <property type="molecule type" value="Genomic_DNA"/>
</dbReference>